<dbReference type="EMBL" id="IACM01171497">
    <property type="protein sequence ID" value="LAB43329.1"/>
    <property type="molecule type" value="Transcribed_RNA"/>
</dbReference>
<feature type="region of interest" description="Disordered" evidence="1">
    <location>
        <begin position="83"/>
        <end position="105"/>
    </location>
</feature>
<proteinExistence type="predicted"/>
<protein>
    <submittedName>
        <fullName evidence="2">Uncharacterized protein</fullName>
    </submittedName>
</protein>
<accession>A0A2D4NDU2</accession>
<reference evidence="2" key="1">
    <citation type="submission" date="2017-07" db="EMBL/GenBank/DDBJ databases">
        <authorList>
            <person name="Mikheyev A."/>
            <person name="Grau M."/>
        </authorList>
    </citation>
    <scope>NUCLEOTIDE SEQUENCE</scope>
    <source>
        <tissue evidence="2">Venom_gland</tissue>
    </source>
</reference>
<organism evidence="2">
    <name type="scientific">Micrurus spixii</name>
    <name type="common">Amazon coral snake</name>
    <dbReference type="NCBI Taxonomy" id="129469"/>
    <lineage>
        <taxon>Eukaryota</taxon>
        <taxon>Metazoa</taxon>
        <taxon>Chordata</taxon>
        <taxon>Craniata</taxon>
        <taxon>Vertebrata</taxon>
        <taxon>Euteleostomi</taxon>
        <taxon>Lepidosauria</taxon>
        <taxon>Squamata</taxon>
        <taxon>Bifurcata</taxon>
        <taxon>Unidentata</taxon>
        <taxon>Episquamata</taxon>
        <taxon>Toxicofera</taxon>
        <taxon>Serpentes</taxon>
        <taxon>Colubroidea</taxon>
        <taxon>Elapidae</taxon>
        <taxon>Elapinae</taxon>
        <taxon>Micrurus</taxon>
    </lineage>
</organism>
<dbReference type="AlphaFoldDB" id="A0A2D4NDU2"/>
<name>A0A2D4NDU2_9SAUR</name>
<reference evidence="2" key="2">
    <citation type="submission" date="2017-11" db="EMBL/GenBank/DDBJ databases">
        <title>Coralsnake Venomics: Analyses of Venom Gland Transcriptomes and Proteomes of Six Brazilian Taxa.</title>
        <authorList>
            <person name="Aird S.D."/>
            <person name="Jorge da Silva N."/>
            <person name="Qiu L."/>
            <person name="Villar-Briones A."/>
            <person name="Aparecida-Saddi V."/>
            <person name="Campos-Telles M.P."/>
            <person name="Grau M."/>
            <person name="Mikheyev A.S."/>
        </authorList>
    </citation>
    <scope>NUCLEOTIDE SEQUENCE</scope>
    <source>
        <tissue evidence="2">Venom_gland</tissue>
    </source>
</reference>
<evidence type="ECO:0000313" key="2">
    <source>
        <dbReference type="EMBL" id="LAB43329.1"/>
    </source>
</evidence>
<evidence type="ECO:0000256" key="1">
    <source>
        <dbReference type="SAM" id="MobiDB-lite"/>
    </source>
</evidence>
<sequence length="105" mass="11433">MRYKNLVFGEGAADTCCPAPRKCLEASFPAGEISLKAKRKFHTEFSILGGHSSPAQIFLPAKPQYPPPKKTCFSLFWGGRTPQKTKALNPNRRPGQAKNGCINAG</sequence>
<dbReference type="EMBL" id="IACM01171496">
    <property type="protein sequence ID" value="LAB43326.1"/>
    <property type="molecule type" value="Transcribed_RNA"/>
</dbReference>